<dbReference type="PANTHER" id="PTHR39948:SF1">
    <property type="entry name" value="GEO11419P1"/>
    <property type="match status" value="1"/>
</dbReference>
<keyword evidence="3" id="KW-1185">Reference proteome</keyword>
<keyword evidence="1" id="KW-0472">Membrane</keyword>
<name>A0AAV4IFZ2_9GAST</name>
<keyword evidence="1" id="KW-1133">Transmembrane helix</keyword>
<evidence type="ECO:0000256" key="1">
    <source>
        <dbReference type="SAM" id="Phobius"/>
    </source>
</evidence>
<dbReference type="Proteomes" id="UP000762676">
    <property type="component" value="Unassembled WGS sequence"/>
</dbReference>
<dbReference type="EMBL" id="BMAT01013267">
    <property type="protein sequence ID" value="GFS08700.1"/>
    <property type="molecule type" value="Genomic_DNA"/>
</dbReference>
<accession>A0AAV4IFZ2</accession>
<dbReference type="PANTHER" id="PTHR39948">
    <property type="entry name" value="GEO11419P1"/>
    <property type="match status" value="1"/>
</dbReference>
<reference evidence="2 3" key="1">
    <citation type="journal article" date="2021" name="Elife">
        <title>Chloroplast acquisition without the gene transfer in kleptoplastic sea slugs, Plakobranchus ocellatus.</title>
        <authorList>
            <person name="Maeda T."/>
            <person name="Takahashi S."/>
            <person name="Yoshida T."/>
            <person name="Shimamura S."/>
            <person name="Takaki Y."/>
            <person name="Nagai Y."/>
            <person name="Toyoda A."/>
            <person name="Suzuki Y."/>
            <person name="Arimoto A."/>
            <person name="Ishii H."/>
            <person name="Satoh N."/>
            <person name="Nishiyama T."/>
            <person name="Hasebe M."/>
            <person name="Maruyama T."/>
            <person name="Minagawa J."/>
            <person name="Obokata J."/>
            <person name="Shigenobu S."/>
        </authorList>
    </citation>
    <scope>NUCLEOTIDE SEQUENCE [LARGE SCALE GENOMIC DNA]</scope>
</reference>
<organism evidence="2 3">
    <name type="scientific">Elysia marginata</name>
    <dbReference type="NCBI Taxonomy" id="1093978"/>
    <lineage>
        <taxon>Eukaryota</taxon>
        <taxon>Metazoa</taxon>
        <taxon>Spiralia</taxon>
        <taxon>Lophotrochozoa</taxon>
        <taxon>Mollusca</taxon>
        <taxon>Gastropoda</taxon>
        <taxon>Heterobranchia</taxon>
        <taxon>Euthyneura</taxon>
        <taxon>Panpulmonata</taxon>
        <taxon>Sacoglossa</taxon>
        <taxon>Placobranchoidea</taxon>
        <taxon>Plakobranchidae</taxon>
        <taxon>Elysia</taxon>
    </lineage>
</organism>
<sequence length="107" mass="12169">MYPNGVAAPAMAPFYPPPMQPYGYPQYPQPITYQIGPQSYPWRSVLWFLALVFFAWPMAFIAAVLYVTLAPFGACCNFMRIITDALLLAVQFPCLCTENMIQQVRFC</sequence>
<evidence type="ECO:0000313" key="2">
    <source>
        <dbReference type="EMBL" id="GFS08700.1"/>
    </source>
</evidence>
<dbReference type="AlphaFoldDB" id="A0AAV4IFZ2"/>
<protein>
    <submittedName>
        <fullName evidence="2">Sortilin-related receptor</fullName>
    </submittedName>
</protein>
<feature type="transmembrane region" description="Helical" evidence="1">
    <location>
        <begin position="45"/>
        <end position="69"/>
    </location>
</feature>
<comment type="caution">
    <text evidence="2">The sequence shown here is derived from an EMBL/GenBank/DDBJ whole genome shotgun (WGS) entry which is preliminary data.</text>
</comment>
<gene>
    <name evidence="2" type="ORF">ElyMa_006601200</name>
</gene>
<evidence type="ECO:0000313" key="3">
    <source>
        <dbReference type="Proteomes" id="UP000762676"/>
    </source>
</evidence>
<proteinExistence type="predicted"/>
<keyword evidence="2" id="KW-0675">Receptor</keyword>
<keyword evidence="1" id="KW-0812">Transmembrane</keyword>